<evidence type="ECO:0000259" key="3">
    <source>
        <dbReference type="Pfam" id="PF16036"/>
    </source>
</evidence>
<keyword evidence="5" id="KW-1185">Reference proteome</keyword>
<evidence type="ECO:0000256" key="2">
    <source>
        <dbReference type="SAM" id="MobiDB-lite"/>
    </source>
</evidence>
<evidence type="ECO:0000313" key="5">
    <source>
        <dbReference type="Proteomes" id="UP001318860"/>
    </source>
</evidence>
<dbReference type="InterPro" id="IPR044228">
    <property type="entry name" value="FAP1"/>
</dbReference>
<accession>A0ABR0X6F9</accession>
<evidence type="ECO:0000313" key="4">
    <source>
        <dbReference type="EMBL" id="KAK6155227.1"/>
    </source>
</evidence>
<dbReference type="Pfam" id="PF16036">
    <property type="entry name" value="Chalcone_3"/>
    <property type="match status" value="1"/>
</dbReference>
<comment type="similarity">
    <text evidence="1">Belongs to the chalcone isomerase family.</text>
</comment>
<sequence length="277" mass="30753">MPTTVNDVAEKTEMLEIDPKSGVALRATMKDNGTETEPKSTDNEQEKEKLEVETENKSDQKEDNIEQQEPTKQDIKEEDVPVESESKTGVTFPVKLADGKQLNAVGLRKKSMLGLGIKIYAFGIYADNDKLKDLVRTKIGKAPSKPTKEMYQMVIDSDVGMMVRLVIVFSGLTMSMVRKNFDEGLGASIKKLTGGKNEELTKKIMGEASDDIKLTPGSVIEISRLPGYTLQTKVMGEIVSTVESELLCRAYIYMYLGEDPFDKEAKEKFGTSLLSLF</sequence>
<dbReference type="InterPro" id="IPR016087">
    <property type="entry name" value="Chalcone_isomerase"/>
</dbReference>
<dbReference type="SUPFAM" id="SSF54626">
    <property type="entry name" value="Chalcone isomerase"/>
    <property type="match status" value="1"/>
</dbReference>
<dbReference type="InterPro" id="IPR016089">
    <property type="entry name" value="Chalcone_isomerase_bundle_sf"/>
</dbReference>
<dbReference type="InterPro" id="IPR036298">
    <property type="entry name" value="Chalcone_isomerase_sf"/>
</dbReference>
<comment type="caution">
    <text evidence="4">The sequence shown here is derived from an EMBL/GenBank/DDBJ whole genome shotgun (WGS) entry which is preliminary data.</text>
</comment>
<feature type="region of interest" description="Disordered" evidence="2">
    <location>
        <begin position="1"/>
        <end position="88"/>
    </location>
</feature>
<proteinExistence type="inferred from homology"/>
<dbReference type="InterPro" id="IPR016088">
    <property type="entry name" value="Chalcone_isomerase_3-sand"/>
</dbReference>
<reference evidence="4 5" key="1">
    <citation type="journal article" date="2021" name="Comput. Struct. Biotechnol. J.">
        <title>De novo genome assembly of the potent medicinal plant Rehmannia glutinosa using nanopore technology.</title>
        <authorList>
            <person name="Ma L."/>
            <person name="Dong C."/>
            <person name="Song C."/>
            <person name="Wang X."/>
            <person name="Zheng X."/>
            <person name="Niu Y."/>
            <person name="Chen S."/>
            <person name="Feng W."/>
        </authorList>
    </citation>
    <scope>NUCLEOTIDE SEQUENCE [LARGE SCALE GENOMIC DNA]</scope>
    <source>
        <strain evidence="4">DH-2019</strain>
    </source>
</reference>
<dbReference type="Gene3D" id="1.10.890.20">
    <property type="match status" value="1"/>
</dbReference>
<organism evidence="4 5">
    <name type="scientific">Rehmannia glutinosa</name>
    <name type="common">Chinese foxglove</name>
    <dbReference type="NCBI Taxonomy" id="99300"/>
    <lineage>
        <taxon>Eukaryota</taxon>
        <taxon>Viridiplantae</taxon>
        <taxon>Streptophyta</taxon>
        <taxon>Embryophyta</taxon>
        <taxon>Tracheophyta</taxon>
        <taxon>Spermatophyta</taxon>
        <taxon>Magnoliopsida</taxon>
        <taxon>eudicotyledons</taxon>
        <taxon>Gunneridae</taxon>
        <taxon>Pentapetalae</taxon>
        <taxon>asterids</taxon>
        <taxon>lamiids</taxon>
        <taxon>Lamiales</taxon>
        <taxon>Orobanchaceae</taxon>
        <taxon>Rehmannieae</taxon>
        <taxon>Rehmannia</taxon>
    </lineage>
</organism>
<dbReference type="Proteomes" id="UP001318860">
    <property type="component" value="Unassembled WGS sequence"/>
</dbReference>
<name>A0ABR0X6F9_REHGL</name>
<dbReference type="PANTHER" id="PTHR47589:SF4">
    <property type="entry name" value="FATTY-ACID-BINDING PROTEIN 1-LIKE"/>
    <property type="match status" value="1"/>
</dbReference>
<feature type="domain" description="Chalcone isomerase" evidence="3">
    <location>
        <begin position="101"/>
        <end position="268"/>
    </location>
</feature>
<gene>
    <name evidence="4" type="ORF">DH2020_009475</name>
</gene>
<feature type="compositionally biased region" description="Basic and acidic residues" evidence="2">
    <location>
        <begin position="28"/>
        <end position="79"/>
    </location>
</feature>
<feature type="compositionally biased region" description="Basic and acidic residues" evidence="2">
    <location>
        <begin position="8"/>
        <end position="19"/>
    </location>
</feature>
<protein>
    <recommendedName>
        <fullName evidence="3">Chalcone isomerase domain-containing protein</fullName>
    </recommendedName>
</protein>
<dbReference type="Gene3D" id="3.50.70.10">
    <property type="match status" value="1"/>
</dbReference>
<dbReference type="EMBL" id="JABTTQ020000005">
    <property type="protein sequence ID" value="KAK6155227.1"/>
    <property type="molecule type" value="Genomic_DNA"/>
</dbReference>
<evidence type="ECO:0000256" key="1">
    <source>
        <dbReference type="ARBA" id="ARBA00007166"/>
    </source>
</evidence>
<dbReference type="PANTHER" id="PTHR47589">
    <property type="entry name" value="FATTY-ACID-BINDING PROTEIN 1"/>
    <property type="match status" value="1"/>
</dbReference>